<proteinExistence type="predicted"/>
<feature type="compositionally biased region" description="Polar residues" evidence="1">
    <location>
        <begin position="233"/>
        <end position="246"/>
    </location>
</feature>
<protein>
    <submittedName>
        <fullName evidence="2">Uncharacterized protein</fullName>
    </submittedName>
</protein>
<dbReference type="HOGENOM" id="CLU_379047_0_0_1"/>
<sequence length="731" mass="81480">MASKLPPPRIPKLEDEHLKLEQARLIAFTYLGNPTNYESSTYAFWIQFWRIMSFYTDVPCLPSAQHAVFGLKAHEVDNITQQLSFGIPGMVQQHTTRQADTKNAPKASEPAGGDAPVPDGDTPAPDAAEPREDTSECDADPFEGQASPSAEEDGDLESEPEAIAPEDIDASEPEGDGMDELQAVEASWTEHAGAWKANSKSEGEAPERPRSSASENRSAPSNDSPSAVSSSSTAQHTEPGSYTTQRIPDTCLLIPYTPNLTRKAARQLMKARTKPRPKGSTADQLRKQFCRNPMPIVRIQGLHKGITLFIPVLAEHKGGPGRTEGDEEYDKLIDGIEEEAQLGAADQGRVFLHNREYFGYQDEVLLIATVNDWYSHTTMRRVEEDGMFKVQMEPWSRRVLVGSDPSKKREAAIIAWINEKFGPDRLAEMAMLQKTDHEEHIPPTVSDDEPEPDHGKDADYLPTVNIRGRFFRPRKDTTAENRVTRKVAPETEDAESAASRKRKRMDAKNEEESTTVAKKVTTSPPSGRVEATTKKTSEDGTKRGVRFADGEPLAPVTDEVDLDEAPAKAAAAAVTVEYLASRPNDSWTDIKKMPIPPEAEPHLDPTYTRDRKGRLVAHYPVYFALVFSFEVESLYRHLKRCRQKYRDLDMGVALHVLIQEVYAALRIDFGAGITHSPLNGKLVYTFIMSLSDRPETLPYPAARICRFQEIVGYKKPPTILAFRPKAHRVRK</sequence>
<feature type="compositionally biased region" description="Low complexity" evidence="1">
    <location>
        <begin position="218"/>
        <end position="232"/>
    </location>
</feature>
<dbReference type="AlphaFoldDB" id="D8QLG7"/>
<name>D8QLG7_SCHCM</name>
<accession>D8QLG7</accession>
<feature type="region of interest" description="Disordered" evidence="1">
    <location>
        <begin position="436"/>
        <end position="548"/>
    </location>
</feature>
<dbReference type="Proteomes" id="UP000007431">
    <property type="component" value="Unassembled WGS sequence"/>
</dbReference>
<feature type="compositionally biased region" description="Basic and acidic residues" evidence="1">
    <location>
        <begin position="199"/>
        <end position="210"/>
    </location>
</feature>
<dbReference type="EMBL" id="GL377318">
    <property type="protein sequence ID" value="EFI91341.1"/>
    <property type="molecule type" value="Genomic_DNA"/>
</dbReference>
<dbReference type="KEGG" id="scm:SCHCO_02603769"/>
<evidence type="ECO:0000313" key="3">
    <source>
        <dbReference type="Proteomes" id="UP000007431"/>
    </source>
</evidence>
<evidence type="ECO:0000313" key="2">
    <source>
        <dbReference type="EMBL" id="EFI91341.1"/>
    </source>
</evidence>
<dbReference type="VEuPathDB" id="FungiDB:SCHCODRAFT_02603769"/>
<feature type="compositionally biased region" description="Basic and acidic residues" evidence="1">
    <location>
        <begin position="531"/>
        <end position="548"/>
    </location>
</feature>
<gene>
    <name evidence="2" type="ORF">SCHCODRAFT_238724</name>
</gene>
<evidence type="ECO:0000256" key="1">
    <source>
        <dbReference type="SAM" id="MobiDB-lite"/>
    </source>
</evidence>
<dbReference type="GeneID" id="9589075"/>
<feature type="region of interest" description="Disordered" evidence="1">
    <location>
        <begin position="194"/>
        <end position="246"/>
    </location>
</feature>
<organism evidence="3">
    <name type="scientific">Schizophyllum commune (strain H4-8 / FGSC 9210)</name>
    <name type="common">Split gill fungus</name>
    <dbReference type="NCBI Taxonomy" id="578458"/>
    <lineage>
        <taxon>Eukaryota</taxon>
        <taxon>Fungi</taxon>
        <taxon>Dikarya</taxon>
        <taxon>Basidiomycota</taxon>
        <taxon>Agaricomycotina</taxon>
        <taxon>Agaricomycetes</taxon>
        <taxon>Agaricomycetidae</taxon>
        <taxon>Agaricales</taxon>
        <taxon>Schizophyllaceae</taxon>
        <taxon>Schizophyllum</taxon>
    </lineage>
</organism>
<feature type="compositionally biased region" description="Basic and acidic residues" evidence="1">
    <location>
        <begin position="473"/>
        <end position="489"/>
    </location>
</feature>
<feature type="compositionally biased region" description="Polar residues" evidence="1">
    <location>
        <begin position="514"/>
        <end position="525"/>
    </location>
</feature>
<feature type="region of interest" description="Disordered" evidence="1">
    <location>
        <begin position="92"/>
        <end position="158"/>
    </location>
</feature>
<keyword evidence="3" id="KW-1185">Reference proteome</keyword>
<dbReference type="InParanoid" id="D8QLG7"/>
<reference evidence="2 3" key="1">
    <citation type="journal article" date="2010" name="Nat. Biotechnol.">
        <title>Genome sequence of the model mushroom Schizophyllum commune.</title>
        <authorList>
            <person name="Ohm R.A."/>
            <person name="de Jong J.F."/>
            <person name="Lugones L.G."/>
            <person name="Aerts A."/>
            <person name="Kothe E."/>
            <person name="Stajich J.E."/>
            <person name="de Vries R.P."/>
            <person name="Record E."/>
            <person name="Levasseur A."/>
            <person name="Baker S.E."/>
            <person name="Bartholomew K.A."/>
            <person name="Coutinho P.M."/>
            <person name="Erdmann S."/>
            <person name="Fowler T.J."/>
            <person name="Gathman A.C."/>
            <person name="Lombard V."/>
            <person name="Henrissat B."/>
            <person name="Knabe N."/>
            <person name="Kuees U."/>
            <person name="Lilly W.W."/>
            <person name="Lindquist E."/>
            <person name="Lucas S."/>
            <person name="Magnuson J.K."/>
            <person name="Piumi F."/>
            <person name="Raudaskoski M."/>
            <person name="Salamov A."/>
            <person name="Schmutz J."/>
            <person name="Schwarze F.W.M.R."/>
            <person name="vanKuyk P.A."/>
            <person name="Horton J.S."/>
            <person name="Grigoriev I.V."/>
            <person name="Woesten H.A.B."/>
        </authorList>
    </citation>
    <scope>NUCLEOTIDE SEQUENCE [LARGE SCALE GENOMIC DNA]</scope>
    <source>
        <strain evidence="3">H4-8 / FGSC 9210</strain>
    </source>
</reference>
<dbReference type="RefSeq" id="XP_003026244.1">
    <property type="nucleotide sequence ID" value="XM_003026198.1"/>
</dbReference>